<dbReference type="PRINTS" id="PR00415">
    <property type="entry name" value="ACONITASE"/>
</dbReference>
<dbReference type="PROSITE" id="PS01244">
    <property type="entry name" value="ACONITASE_2"/>
    <property type="match status" value="1"/>
</dbReference>
<evidence type="ECO:0000256" key="17">
    <source>
        <dbReference type="ARBA" id="ARBA00033368"/>
    </source>
</evidence>
<dbReference type="OrthoDB" id="2279155at2759"/>
<dbReference type="CDD" id="cd01583">
    <property type="entry name" value="IPMI"/>
    <property type="match status" value="1"/>
</dbReference>
<accession>A0A9P6GJZ3</accession>
<dbReference type="PANTHER" id="PTHR43822">
    <property type="entry name" value="HOMOACONITASE, MITOCHONDRIAL-RELATED"/>
    <property type="match status" value="1"/>
</dbReference>
<evidence type="ECO:0000256" key="12">
    <source>
        <dbReference type="ARBA" id="ARBA00023004"/>
    </source>
</evidence>
<sequence>MDSVARPRTLYEKIFDAHVVAEREDGTVLLYIDRHLIHEVTSPQAFEGLDKKGRSVRRPELTLATSDHNVPTSERPRGVKASTYLTREDSRIQVQKLERNVKRHHIPYFGLRSKRQGIVHVIGPELGFTLPGNTIVCGDSHTSTHGAFGALAHGIGTSEVEHVLATQTLVAVKSRNMNVVVRGRLADGVTSKDLMLYIIGSIGTAGGTGTVIEFSGPVIEDLTMESRMSLCNMSIEAGARAGLIAPDEETFAYVKRREMAPRETWDMAEAYWKTLRTEAGALFDKVVEINANDVTPTITWGTSPEQVIPINGVVPAPSDFSDPVKKESCRLALAYMGLTPGMKVADIAVDKVFIGSCTNARIEDFRAAAQILRGHTVAPNVKLALAVPGSGLVKRAAEDEGIDIIFKRAGFHWREAGCSMCVGLNEDSLAPTERCASTSNRNFESRQGTAGRTHLVSPVVAAATAIKGTLAAASQITKLAEPASRSQHVDVDVDVDAAYSSDSETLSEDSSSQSSLISSSEYSGTPTKVKRVWTAVKKPVTEHGDSMDQAYPGYYGQRAGGRSSSVSGCEHPKQAVEQVAQPATNNSRFEDNINGSVAIIKRANIDTDAIFPKQFCTTTGRTGLGHALFSNLRYNPDGSPRPSFFLNRPESRNASILLATGPNFGCGSSREHAVWALQDFGFRCVIAPSFADIFYNNAFKNGLLLAQVNADVVERIVTESNVGHSVKINLEQQTLQNDQNADIGQFEIPERRKQELLSGIGEIEATLAFYAQIKLYEELRRQMSPWYEEGLHPQTNVRRRQLVTGQGNPLVDCHKKETLAW</sequence>
<dbReference type="Gene3D" id="3.30.499.10">
    <property type="entry name" value="Aconitase, domain 3"/>
    <property type="match status" value="2"/>
</dbReference>
<dbReference type="Pfam" id="PF00330">
    <property type="entry name" value="Aconitase"/>
    <property type="match status" value="1"/>
</dbReference>
<evidence type="ECO:0000256" key="5">
    <source>
        <dbReference type="ARBA" id="ARBA00007185"/>
    </source>
</evidence>
<evidence type="ECO:0000259" key="19">
    <source>
        <dbReference type="Pfam" id="PF00330"/>
    </source>
</evidence>
<comment type="caution">
    <text evidence="21">The sequence shown here is derived from an EMBL/GenBank/DDBJ whole genome shotgun (WGS) entry which is preliminary data.</text>
</comment>
<dbReference type="GO" id="GO:0009098">
    <property type="term" value="P:L-leucine biosynthetic process"/>
    <property type="evidence" value="ECO:0007669"/>
    <property type="project" value="UniProtKB-KW"/>
</dbReference>
<evidence type="ECO:0000256" key="13">
    <source>
        <dbReference type="ARBA" id="ARBA00023014"/>
    </source>
</evidence>
<evidence type="ECO:0000256" key="3">
    <source>
        <dbReference type="ARBA" id="ARBA00002695"/>
    </source>
</evidence>
<comment type="catalytic activity">
    <reaction evidence="1">
        <text>(2R,3S)-3-isopropylmalate = (2S)-2-isopropylmalate</text>
        <dbReference type="Rhea" id="RHEA:32287"/>
        <dbReference type="ChEBI" id="CHEBI:1178"/>
        <dbReference type="ChEBI" id="CHEBI:35121"/>
        <dbReference type="EC" id="4.2.1.33"/>
    </reaction>
</comment>
<keyword evidence="12" id="KW-0408">Iron</keyword>
<dbReference type="InterPro" id="IPR033940">
    <property type="entry name" value="IPMI_Swivel"/>
</dbReference>
<evidence type="ECO:0000256" key="8">
    <source>
        <dbReference type="ARBA" id="ARBA00022430"/>
    </source>
</evidence>
<dbReference type="InterPro" id="IPR033941">
    <property type="entry name" value="IPMI_cat"/>
</dbReference>
<keyword evidence="13" id="KW-0411">Iron-sulfur</keyword>
<dbReference type="InterPro" id="IPR004431">
    <property type="entry name" value="3-IsopropMal_deHydase_ssu"/>
</dbReference>
<evidence type="ECO:0000256" key="10">
    <source>
        <dbReference type="ARBA" id="ARBA00022605"/>
    </source>
</evidence>
<keyword evidence="10" id="KW-0028">Amino-acid biosynthesis</keyword>
<comment type="pathway">
    <text evidence="4">Amino-acid biosynthesis; L-leucine biosynthesis; L-leucine from 3-methyl-2-oxobutanoate: step 2/4.</text>
</comment>
<gene>
    <name evidence="21" type="ORF">PMIN01_04825</name>
</gene>
<keyword evidence="8" id="KW-0432">Leucine biosynthesis</keyword>
<dbReference type="CDD" id="cd01577">
    <property type="entry name" value="IPMI_Swivel"/>
    <property type="match status" value="1"/>
</dbReference>
<keyword evidence="11" id="KW-0479">Metal-binding</keyword>
<keyword evidence="14" id="KW-0456">Lyase</keyword>
<evidence type="ECO:0000313" key="22">
    <source>
        <dbReference type="Proteomes" id="UP000756921"/>
    </source>
</evidence>
<name>A0A9P6GJZ3_9PLEO</name>
<evidence type="ECO:0000256" key="2">
    <source>
        <dbReference type="ARBA" id="ARBA00001966"/>
    </source>
</evidence>
<evidence type="ECO:0000256" key="14">
    <source>
        <dbReference type="ARBA" id="ARBA00023239"/>
    </source>
</evidence>
<evidence type="ECO:0000313" key="21">
    <source>
        <dbReference type="EMBL" id="KAF9737046.1"/>
    </source>
</evidence>
<dbReference type="InterPro" id="IPR015928">
    <property type="entry name" value="Aconitase/3IPM_dehydase_swvl"/>
</dbReference>
<evidence type="ECO:0000256" key="16">
    <source>
        <dbReference type="ARBA" id="ARBA00031631"/>
    </source>
</evidence>
<evidence type="ECO:0000256" key="6">
    <source>
        <dbReference type="ARBA" id="ARBA00011998"/>
    </source>
</evidence>
<dbReference type="Gene3D" id="3.20.19.10">
    <property type="entry name" value="Aconitase, domain 4"/>
    <property type="match status" value="1"/>
</dbReference>
<dbReference type="HAMAP" id="MF_01026">
    <property type="entry name" value="LeuC_type1"/>
    <property type="match status" value="1"/>
</dbReference>
<dbReference type="NCBIfam" id="NF002458">
    <property type="entry name" value="PRK01641.1"/>
    <property type="match status" value="1"/>
</dbReference>
<evidence type="ECO:0000259" key="20">
    <source>
        <dbReference type="Pfam" id="PF00694"/>
    </source>
</evidence>
<dbReference type="InterPro" id="IPR015931">
    <property type="entry name" value="Acnase/IPM_dHydase_lsu_aba_1/3"/>
</dbReference>
<dbReference type="NCBIfam" id="TIGR00170">
    <property type="entry name" value="leuC"/>
    <property type="match status" value="1"/>
</dbReference>
<organism evidence="21 22">
    <name type="scientific">Paraphaeosphaeria minitans</name>
    <dbReference type="NCBI Taxonomy" id="565426"/>
    <lineage>
        <taxon>Eukaryota</taxon>
        <taxon>Fungi</taxon>
        <taxon>Dikarya</taxon>
        <taxon>Ascomycota</taxon>
        <taxon>Pezizomycotina</taxon>
        <taxon>Dothideomycetes</taxon>
        <taxon>Pleosporomycetidae</taxon>
        <taxon>Pleosporales</taxon>
        <taxon>Massarineae</taxon>
        <taxon>Didymosphaeriaceae</taxon>
        <taxon>Paraphaeosphaeria</taxon>
    </lineage>
</organism>
<reference evidence="21" key="1">
    <citation type="journal article" date="2020" name="Mol. Plant Microbe Interact.">
        <title>Genome Sequence of the Biocontrol Agent Coniothyrium minitans strain Conio (IMI 134523).</title>
        <authorList>
            <person name="Patel D."/>
            <person name="Shittu T.A."/>
            <person name="Baroncelli R."/>
            <person name="Muthumeenakshi S."/>
            <person name="Osborne T.H."/>
            <person name="Janganan T.K."/>
            <person name="Sreenivasaprasad S."/>
        </authorList>
    </citation>
    <scope>NUCLEOTIDE SEQUENCE</scope>
    <source>
        <strain evidence="21">Conio</strain>
    </source>
</reference>
<keyword evidence="22" id="KW-1185">Reference proteome</keyword>
<evidence type="ECO:0000256" key="18">
    <source>
        <dbReference type="SAM" id="MobiDB-lite"/>
    </source>
</evidence>
<feature type="domain" description="Aconitase/3-isopropylmalate dehydratase large subunit alpha/beta/alpha" evidence="19">
    <location>
        <begin position="12"/>
        <end position="468"/>
    </location>
</feature>
<feature type="domain" description="Aconitase A/isopropylmalate dehydratase small subunit swivel" evidence="20">
    <location>
        <begin position="595"/>
        <end position="704"/>
    </location>
</feature>
<dbReference type="NCBIfam" id="NF004016">
    <property type="entry name" value="PRK05478.1"/>
    <property type="match status" value="1"/>
</dbReference>
<evidence type="ECO:0000256" key="9">
    <source>
        <dbReference type="ARBA" id="ARBA00022485"/>
    </source>
</evidence>
<evidence type="ECO:0000256" key="7">
    <source>
        <dbReference type="ARBA" id="ARBA00014371"/>
    </source>
</evidence>
<dbReference type="InterPro" id="IPR001030">
    <property type="entry name" value="Acoase/IPM_deHydtase_lsu_aba"/>
</dbReference>
<dbReference type="AlphaFoldDB" id="A0A9P6GJZ3"/>
<dbReference type="GO" id="GO:0009316">
    <property type="term" value="C:3-isopropylmalate dehydratase complex"/>
    <property type="evidence" value="ECO:0007669"/>
    <property type="project" value="InterPro"/>
</dbReference>
<comment type="function">
    <text evidence="3">Catalyzes the isomerization between 2-isopropylmalate and 3-isopropylmalate, via the formation of 2-isopropylmaleate.</text>
</comment>
<dbReference type="InterPro" id="IPR000573">
    <property type="entry name" value="AconitaseA/IPMdHydase_ssu_swvl"/>
</dbReference>
<protein>
    <recommendedName>
        <fullName evidence="7">3-isopropylmalate dehydratase</fullName>
        <ecNumber evidence="6">4.2.1.33</ecNumber>
    </recommendedName>
    <alternativeName>
        <fullName evidence="16">Alpha-IPM isomerase</fullName>
    </alternativeName>
    <alternativeName>
        <fullName evidence="17">Isopropylmalate isomerase</fullName>
    </alternativeName>
</protein>
<dbReference type="Proteomes" id="UP000756921">
    <property type="component" value="Unassembled WGS sequence"/>
</dbReference>
<comment type="cofactor">
    <cofactor evidence="2">
        <name>[4Fe-4S] cluster</name>
        <dbReference type="ChEBI" id="CHEBI:49883"/>
    </cofactor>
</comment>
<dbReference type="SUPFAM" id="SSF53732">
    <property type="entry name" value="Aconitase iron-sulfur domain"/>
    <property type="match status" value="1"/>
</dbReference>
<keyword evidence="15" id="KW-0100">Branched-chain amino acid biosynthesis</keyword>
<evidence type="ECO:0000256" key="4">
    <source>
        <dbReference type="ARBA" id="ARBA00004729"/>
    </source>
</evidence>
<keyword evidence="9" id="KW-0004">4Fe-4S</keyword>
<dbReference type="GO" id="GO:0051539">
    <property type="term" value="F:4 iron, 4 sulfur cluster binding"/>
    <property type="evidence" value="ECO:0007669"/>
    <property type="project" value="UniProtKB-KW"/>
</dbReference>
<dbReference type="InterPro" id="IPR036008">
    <property type="entry name" value="Aconitase_4Fe-4S_dom"/>
</dbReference>
<evidence type="ECO:0000256" key="1">
    <source>
        <dbReference type="ARBA" id="ARBA00000491"/>
    </source>
</evidence>
<dbReference type="InterPro" id="IPR050067">
    <property type="entry name" value="IPM_dehydratase_rel_enz"/>
</dbReference>
<feature type="region of interest" description="Disordered" evidence="18">
    <location>
        <begin position="500"/>
        <end position="523"/>
    </location>
</feature>
<comment type="similarity">
    <text evidence="5">Belongs to the aconitase/IPM isomerase family.</text>
</comment>
<dbReference type="EC" id="4.2.1.33" evidence="6"/>
<dbReference type="InterPro" id="IPR018136">
    <property type="entry name" value="Aconitase_4Fe-4S_BS"/>
</dbReference>
<dbReference type="PANTHER" id="PTHR43822:SF9">
    <property type="entry name" value="3-ISOPROPYLMALATE DEHYDRATASE"/>
    <property type="match status" value="1"/>
</dbReference>
<proteinExistence type="inferred from homology"/>
<dbReference type="GO" id="GO:0046872">
    <property type="term" value="F:metal ion binding"/>
    <property type="evidence" value="ECO:0007669"/>
    <property type="project" value="UniProtKB-KW"/>
</dbReference>
<dbReference type="SUPFAM" id="SSF52016">
    <property type="entry name" value="LeuD/IlvD-like"/>
    <property type="match status" value="1"/>
</dbReference>
<dbReference type="NCBIfam" id="TIGR00171">
    <property type="entry name" value="leuD"/>
    <property type="match status" value="1"/>
</dbReference>
<dbReference type="Pfam" id="PF00694">
    <property type="entry name" value="Aconitase_C"/>
    <property type="match status" value="1"/>
</dbReference>
<evidence type="ECO:0000256" key="11">
    <source>
        <dbReference type="ARBA" id="ARBA00022723"/>
    </source>
</evidence>
<dbReference type="InterPro" id="IPR004430">
    <property type="entry name" value="3-IsopropMal_deHydase_lsu"/>
</dbReference>
<dbReference type="EMBL" id="WJXW01000004">
    <property type="protein sequence ID" value="KAF9737046.1"/>
    <property type="molecule type" value="Genomic_DNA"/>
</dbReference>
<evidence type="ECO:0000256" key="15">
    <source>
        <dbReference type="ARBA" id="ARBA00023304"/>
    </source>
</evidence>
<dbReference type="GO" id="GO:0003861">
    <property type="term" value="F:3-isopropylmalate dehydratase activity"/>
    <property type="evidence" value="ECO:0007669"/>
    <property type="project" value="UniProtKB-EC"/>
</dbReference>
<dbReference type="NCBIfam" id="NF009116">
    <property type="entry name" value="PRK12466.1"/>
    <property type="match status" value="1"/>
</dbReference>